<protein>
    <submittedName>
        <fullName evidence="1">Uncharacterized protein AlNc14C269G9939</fullName>
    </submittedName>
</protein>
<sequence>MSLLPPEYTCSSSDDEGDCGATKRLKTSLTPATPQKRALYLPEAIQRLLETGIDASSDEDDDEYDCNVSTRMSEENFEASALDFLPKPVRSYESALLPEQSHSVHDEDHIQTLKEYETSNITVQQPYMQHYSGERMIKDAASNRTRARLNERALERALEKGQFDALSPDLPIKEVQGPDGDSWKPTIEMIEAIKKEEVNVAASFWNARVGGRVSSIKPTRLQRQKHQLNQLAFDARAREQDLLNKKGLAIKTRAETQAKYGW</sequence>
<dbReference type="Pfam" id="PF10253">
    <property type="entry name" value="PRCC"/>
    <property type="match status" value="1"/>
</dbReference>
<proteinExistence type="predicted"/>
<evidence type="ECO:0000313" key="1">
    <source>
        <dbReference type="EMBL" id="CCA24996.1"/>
    </source>
</evidence>
<dbReference type="GO" id="GO:0005634">
    <property type="term" value="C:nucleus"/>
    <property type="evidence" value="ECO:0007669"/>
    <property type="project" value="TreeGrafter"/>
</dbReference>
<organism evidence="1">
    <name type="scientific">Albugo laibachii Nc14</name>
    <dbReference type="NCBI Taxonomy" id="890382"/>
    <lineage>
        <taxon>Eukaryota</taxon>
        <taxon>Sar</taxon>
        <taxon>Stramenopiles</taxon>
        <taxon>Oomycota</taxon>
        <taxon>Peronosporomycetes</taxon>
        <taxon>Albuginales</taxon>
        <taxon>Albuginaceae</taxon>
        <taxon>Albugo</taxon>
    </lineage>
</organism>
<dbReference type="PANTHER" id="PTHR13621">
    <property type="entry name" value="PROLINE-RICH PROTEIN PRCC"/>
    <property type="match status" value="1"/>
</dbReference>
<reference evidence="1" key="2">
    <citation type="submission" date="2011-02" db="EMBL/GenBank/DDBJ databases">
        <authorList>
            <person name="MacLean D."/>
        </authorList>
    </citation>
    <scope>NUCLEOTIDE SEQUENCE</scope>
</reference>
<dbReference type="InterPro" id="IPR018800">
    <property type="entry name" value="PRCC"/>
</dbReference>
<gene>
    <name evidence="1" type="primary">AlNc14C269G9939</name>
    <name evidence="1" type="ORF">ALNC14_111400</name>
</gene>
<dbReference type="AlphaFoldDB" id="F0WUB8"/>
<dbReference type="PANTHER" id="PTHR13621:SF2">
    <property type="entry name" value="PROLINE-RICH PROTEIN PRCC"/>
    <property type="match status" value="1"/>
</dbReference>
<dbReference type="HOGENOM" id="CLU_076240_0_0_1"/>
<dbReference type="EMBL" id="FR824314">
    <property type="protein sequence ID" value="CCA24996.1"/>
    <property type="molecule type" value="Genomic_DNA"/>
</dbReference>
<reference evidence="1" key="1">
    <citation type="journal article" date="2011" name="PLoS Biol.">
        <title>Gene gain and loss during evolution of obligate parasitism in the white rust pathogen of Arabidopsis thaliana.</title>
        <authorList>
            <person name="Kemen E."/>
            <person name="Gardiner A."/>
            <person name="Schultz-Larsen T."/>
            <person name="Kemen A.C."/>
            <person name="Balmuth A.L."/>
            <person name="Robert-Seilaniantz A."/>
            <person name="Bailey K."/>
            <person name="Holub E."/>
            <person name="Studholme D.J."/>
            <person name="Maclean D."/>
            <person name="Jones J.D."/>
        </authorList>
    </citation>
    <scope>NUCLEOTIDE SEQUENCE</scope>
</reference>
<accession>F0WUB8</accession>
<name>F0WUB8_9STRA</name>